<dbReference type="Proteomes" id="UP001239169">
    <property type="component" value="Chromosome"/>
</dbReference>
<keyword evidence="2" id="KW-1185">Reference proteome</keyword>
<dbReference type="EMBL" id="CP124685">
    <property type="protein sequence ID" value="WGX75481.1"/>
    <property type="molecule type" value="Genomic_DNA"/>
</dbReference>
<name>A0ABY8R484_PARBF</name>
<gene>
    <name evidence="1" type="ORF">QJS64_16080</name>
</gene>
<evidence type="ECO:0000313" key="2">
    <source>
        <dbReference type="Proteomes" id="UP001239169"/>
    </source>
</evidence>
<reference evidence="1 2" key="1">
    <citation type="submission" date="2023-04" db="EMBL/GenBank/DDBJ databases">
        <title>Bacteria Genome Submission.</title>
        <authorList>
            <person name="Isaac P."/>
        </authorList>
    </citation>
    <scope>NUCLEOTIDE SEQUENCE [LARGE SCALE GENOMIC DNA]</scope>
    <source>
        <strain evidence="1 2">SampleS7P1</strain>
    </source>
</reference>
<sequence length="73" mass="8450">MKTKKVGISTGTIINPRLEKNIKKKKQNLNKMNTCKKCYSFNSKNMVCNKYSFKISAIELGIKCKDFNKKKTK</sequence>
<proteinExistence type="predicted"/>
<accession>A0ABY8R484</accession>
<evidence type="ECO:0000313" key="1">
    <source>
        <dbReference type="EMBL" id="WGX75481.1"/>
    </source>
</evidence>
<protein>
    <submittedName>
        <fullName evidence="1">Uncharacterized protein</fullName>
    </submittedName>
</protein>
<organism evidence="1 2">
    <name type="scientific">Paraclostridium bifermentans</name>
    <name type="common">Clostridium bifermentans</name>
    <dbReference type="NCBI Taxonomy" id="1490"/>
    <lineage>
        <taxon>Bacteria</taxon>
        <taxon>Bacillati</taxon>
        <taxon>Bacillota</taxon>
        <taxon>Clostridia</taxon>
        <taxon>Peptostreptococcales</taxon>
        <taxon>Peptostreptococcaceae</taxon>
        <taxon>Paraclostridium</taxon>
    </lineage>
</organism>